<evidence type="ECO:0000259" key="5">
    <source>
        <dbReference type="PROSITE" id="PS50021"/>
    </source>
</evidence>
<reference evidence="6 7" key="1">
    <citation type="submission" date="2019-09" db="EMBL/GenBank/DDBJ databases">
        <title>Bird 10,000 Genomes (B10K) Project - Family phase.</title>
        <authorList>
            <person name="Zhang G."/>
        </authorList>
    </citation>
    <scope>NUCLEOTIDE SEQUENCE [LARGE SCALE GENOMIC DNA]</scope>
    <source>
        <strain evidence="6">B10K-DU-001-64</strain>
        <tissue evidence="6">Muscle</tissue>
    </source>
</reference>
<feature type="compositionally biased region" description="Basic and acidic residues" evidence="4">
    <location>
        <begin position="291"/>
        <end position="300"/>
    </location>
</feature>
<dbReference type="InterPro" id="IPR050540">
    <property type="entry name" value="F-actin_Monoox_Mical"/>
</dbReference>
<dbReference type="SUPFAM" id="SSF47576">
    <property type="entry name" value="Calponin-homology domain, CH-domain"/>
    <property type="match status" value="1"/>
</dbReference>
<name>A0A7K4SSC0_9CHAR</name>
<feature type="non-terminal residue" evidence="6">
    <location>
        <position position="1"/>
    </location>
</feature>
<dbReference type="InterPro" id="IPR036872">
    <property type="entry name" value="CH_dom_sf"/>
</dbReference>
<organism evidence="6 7">
    <name type="scientific">Burhinus bistriatus</name>
    <dbReference type="NCBI Taxonomy" id="240201"/>
    <lineage>
        <taxon>Eukaryota</taxon>
        <taxon>Metazoa</taxon>
        <taxon>Chordata</taxon>
        <taxon>Craniata</taxon>
        <taxon>Vertebrata</taxon>
        <taxon>Euteleostomi</taxon>
        <taxon>Archelosauria</taxon>
        <taxon>Archosauria</taxon>
        <taxon>Dinosauria</taxon>
        <taxon>Saurischia</taxon>
        <taxon>Theropoda</taxon>
        <taxon>Coelurosauria</taxon>
        <taxon>Aves</taxon>
        <taxon>Neognathae</taxon>
        <taxon>Neoaves</taxon>
        <taxon>Charadriiformes</taxon>
        <taxon>Burhinidae</taxon>
        <taxon>Burhinus</taxon>
    </lineage>
</organism>
<dbReference type="PANTHER" id="PTHR23167">
    <property type="entry name" value="CALPONIN HOMOLOGY DOMAIN-CONTAINING PROTEIN DDB_G0272472-RELATED"/>
    <property type="match status" value="1"/>
</dbReference>
<feature type="region of interest" description="Disordered" evidence="4">
    <location>
        <begin position="237"/>
        <end position="312"/>
    </location>
</feature>
<evidence type="ECO:0000256" key="4">
    <source>
        <dbReference type="SAM" id="MobiDB-lite"/>
    </source>
</evidence>
<dbReference type="SMART" id="SM00033">
    <property type="entry name" value="CH"/>
    <property type="match status" value="1"/>
</dbReference>
<accession>A0A7K4SSC0</accession>
<dbReference type="PANTHER" id="PTHR23167:SF37">
    <property type="entry name" value="SMOOTHELIN-LIKE PROTEIN 2"/>
    <property type="match status" value="1"/>
</dbReference>
<sequence>MAGEIEDLNSREAQSVCEALGRYEDSLRGAVREMRVDIQVFKQGVGRQVEEVLRLASPLAHTVSELQQENRRLRAQLERLSRQVEALGRSAGLPQEGADEAAERPPAAAPGAPWQGSAGSRFSSHAKLAVTGRSQSVDLDDHHKPEFRRVFSSSIVENGHQSSSGQPKAFHELTSFHMSDSSPEAHAPAVTLQMPHLPVTAVTRISEKFSGETICSTGATNASAGLLGQSKSKNVMAVKTSNQSENITSVTKSVSAESCDTSSGTKTGESATDSYSDVTPSSHSTPPTVHRQVERRRELVRSQTLPRTTGTQARKALFEKFEHDGGKGKGESRAKLKRSQSFGVASASSIKQILLDWCRSKTIGYKHIDLQNFSSSWNDGMAFCALVHSFFPEAFDYNKLDPANRKQNFELAFTMAEKMAHCDRLIEVDDMMMMGYKPDPMCVFTYVQSLYNHLRRFE</sequence>
<proteinExistence type="inferred from homology"/>
<feature type="compositionally biased region" description="Polar residues" evidence="4">
    <location>
        <begin position="301"/>
        <end position="312"/>
    </location>
</feature>
<feature type="compositionally biased region" description="Polar residues" evidence="4">
    <location>
        <begin position="237"/>
        <end position="287"/>
    </location>
</feature>
<comment type="caution">
    <text evidence="6">The sequence shown here is derived from an EMBL/GenBank/DDBJ whole genome shotgun (WGS) entry which is preliminary data.</text>
</comment>
<feature type="domain" description="Calponin-homology (CH)" evidence="5">
    <location>
        <begin position="348"/>
        <end position="455"/>
    </location>
</feature>
<feature type="non-terminal residue" evidence="6">
    <location>
        <position position="458"/>
    </location>
</feature>
<dbReference type="InterPro" id="IPR001715">
    <property type="entry name" value="CH_dom"/>
</dbReference>
<dbReference type="EMBL" id="VYXH01003549">
    <property type="protein sequence ID" value="NWQ88715.1"/>
    <property type="molecule type" value="Genomic_DNA"/>
</dbReference>
<evidence type="ECO:0000256" key="2">
    <source>
        <dbReference type="ARBA" id="ARBA00023054"/>
    </source>
</evidence>
<gene>
    <name evidence="6" type="primary">Smtnl2</name>
    <name evidence="6" type="ORF">BURBIS_R03593</name>
</gene>
<evidence type="ECO:0000313" key="7">
    <source>
        <dbReference type="Proteomes" id="UP000574691"/>
    </source>
</evidence>
<evidence type="ECO:0000313" key="6">
    <source>
        <dbReference type="EMBL" id="NWQ88715.1"/>
    </source>
</evidence>
<comment type="similarity">
    <text evidence="3">Belongs to the smoothelin family.</text>
</comment>
<protein>
    <submittedName>
        <fullName evidence="6">SMTL2 protein</fullName>
    </submittedName>
</protein>
<feature type="region of interest" description="Disordered" evidence="4">
    <location>
        <begin position="88"/>
        <end position="125"/>
    </location>
</feature>
<dbReference type="PROSITE" id="PS50021">
    <property type="entry name" value="CH"/>
    <property type="match status" value="1"/>
</dbReference>
<keyword evidence="1" id="KW-0597">Phosphoprotein</keyword>
<evidence type="ECO:0000256" key="3">
    <source>
        <dbReference type="ARBA" id="ARBA00061655"/>
    </source>
</evidence>
<dbReference type="Proteomes" id="UP000574691">
    <property type="component" value="Unassembled WGS sequence"/>
</dbReference>
<dbReference type="CDD" id="cd21261">
    <property type="entry name" value="CH_SMTNL2"/>
    <property type="match status" value="1"/>
</dbReference>
<dbReference type="Pfam" id="PF00307">
    <property type="entry name" value="CH"/>
    <property type="match status" value="1"/>
</dbReference>
<evidence type="ECO:0000256" key="1">
    <source>
        <dbReference type="ARBA" id="ARBA00022553"/>
    </source>
</evidence>
<keyword evidence="2" id="KW-0175">Coiled coil</keyword>
<dbReference type="AlphaFoldDB" id="A0A7K4SSC0"/>
<dbReference type="FunFam" id="1.10.418.10:FF:000009">
    <property type="entry name" value="smoothelin isoform X2"/>
    <property type="match status" value="1"/>
</dbReference>
<keyword evidence="7" id="KW-1185">Reference proteome</keyword>
<dbReference type="Gene3D" id="1.10.418.10">
    <property type="entry name" value="Calponin-like domain"/>
    <property type="match status" value="1"/>
</dbReference>
<feature type="compositionally biased region" description="Low complexity" evidence="4">
    <location>
        <begin position="104"/>
        <end position="119"/>
    </location>
</feature>